<dbReference type="GeneID" id="43186573"/>
<reference evidence="1 2" key="1">
    <citation type="submission" date="2014-02" db="EMBL/GenBank/DDBJ databases">
        <authorList>
            <person name="Sears C."/>
            <person name="Carroll K."/>
            <person name="Sack B.R."/>
            <person name="Qadri F."/>
            <person name="Myers L.L."/>
            <person name="Chung G.-T."/>
            <person name="Escheverria P."/>
            <person name="Fraser C.M."/>
            <person name="Sadzewicz L."/>
            <person name="Shefchek K.A."/>
            <person name="Tallon L."/>
            <person name="Das S.P."/>
            <person name="Daugherty S."/>
            <person name="Mongodin E.F."/>
        </authorList>
    </citation>
    <scope>NUCLEOTIDE SEQUENCE [LARGE SCALE GENOMIC DNA]</scope>
    <source>
        <strain evidence="1 2">S36L11</strain>
    </source>
</reference>
<name>A0A015XAX4_BACFG</name>
<organism evidence="1 2">
    <name type="scientific">Bacteroides fragilis str. S36L11</name>
    <dbReference type="NCBI Taxonomy" id="1339327"/>
    <lineage>
        <taxon>Bacteria</taxon>
        <taxon>Pseudomonadati</taxon>
        <taxon>Bacteroidota</taxon>
        <taxon>Bacteroidia</taxon>
        <taxon>Bacteroidales</taxon>
        <taxon>Bacteroidaceae</taxon>
        <taxon>Bacteroides</taxon>
    </lineage>
</organism>
<protein>
    <submittedName>
        <fullName evidence="1">Uncharacterized protein</fullName>
    </submittedName>
</protein>
<evidence type="ECO:0000313" key="2">
    <source>
        <dbReference type="Proteomes" id="UP000022082"/>
    </source>
</evidence>
<proteinExistence type="predicted"/>
<gene>
    <name evidence="1" type="ORF">M136_5022</name>
</gene>
<dbReference type="Proteomes" id="UP000022082">
    <property type="component" value="Unassembled WGS sequence"/>
</dbReference>
<dbReference type="AlphaFoldDB" id="A0A015XAX4"/>
<dbReference type="RefSeq" id="WP_005868768.1">
    <property type="nucleotide sequence ID" value="NZ_JGDJ01000062.1"/>
</dbReference>
<dbReference type="EMBL" id="JGDJ01000062">
    <property type="protein sequence ID" value="EXZ31225.1"/>
    <property type="molecule type" value="Genomic_DNA"/>
</dbReference>
<evidence type="ECO:0000313" key="1">
    <source>
        <dbReference type="EMBL" id="EXZ31225.1"/>
    </source>
</evidence>
<sequence>MEKKKITIEVEPATAVATVGLLRGIFPSIIEQLERQAATNGSPLKFNKVENMQEVLDEIYEKCIAETNLREFAQAHLNSDGLPN</sequence>
<comment type="caution">
    <text evidence="1">The sequence shown here is derived from an EMBL/GenBank/DDBJ whole genome shotgun (WGS) entry which is preliminary data.</text>
</comment>
<accession>A0A015XAX4</accession>
<dbReference type="PATRIC" id="fig|1339327.3.peg.282"/>